<evidence type="ECO:0000313" key="7">
    <source>
        <dbReference type="Proteomes" id="UP000544413"/>
    </source>
</evidence>
<evidence type="ECO:0000313" key="1">
    <source>
        <dbReference type="EMBL" id="MBC1331746.1"/>
    </source>
</evidence>
<dbReference type="AlphaFoldDB" id="A0A7X0TPT7"/>
<dbReference type="EMBL" id="JAARYH010000011">
    <property type="protein sequence ID" value="MBC2168170.1"/>
    <property type="molecule type" value="Genomic_DNA"/>
</dbReference>
<proteinExistence type="predicted"/>
<protein>
    <submittedName>
        <fullName evidence="1">Uncharacterized protein</fullName>
    </submittedName>
</protein>
<dbReference type="EMBL" id="JAARSH010000006">
    <property type="protein sequence ID" value="MBC1616555.1"/>
    <property type="molecule type" value="Genomic_DNA"/>
</dbReference>
<dbReference type="RefSeq" id="WP_185358520.1">
    <property type="nucleotide sequence ID" value="NZ_JAARMW010000004.1"/>
</dbReference>
<evidence type="ECO:0000313" key="4">
    <source>
        <dbReference type="EMBL" id="MBC2168170.1"/>
    </source>
</evidence>
<dbReference type="EMBL" id="JAAROL010000002">
    <property type="protein sequence ID" value="MBC1331746.1"/>
    <property type="molecule type" value="Genomic_DNA"/>
</dbReference>
<dbReference type="Proteomes" id="UP000532866">
    <property type="component" value="Unassembled WGS sequence"/>
</dbReference>
<accession>A0A7X0TPT7</accession>
<evidence type="ECO:0000313" key="8">
    <source>
        <dbReference type="Proteomes" id="UP000574104"/>
    </source>
</evidence>
<organism evidence="1 6">
    <name type="scientific">Listeria booriae</name>
    <dbReference type="NCBI Taxonomy" id="1552123"/>
    <lineage>
        <taxon>Bacteria</taxon>
        <taxon>Bacillati</taxon>
        <taxon>Bacillota</taxon>
        <taxon>Bacilli</taxon>
        <taxon>Bacillales</taxon>
        <taxon>Listeriaceae</taxon>
        <taxon>Listeria</taxon>
    </lineage>
</organism>
<evidence type="ECO:0000313" key="5">
    <source>
        <dbReference type="Proteomes" id="UP000519573"/>
    </source>
</evidence>
<dbReference type="EMBL" id="JAARPT010000002">
    <property type="protein sequence ID" value="MBC1400708.1"/>
    <property type="molecule type" value="Genomic_DNA"/>
</dbReference>
<evidence type="ECO:0000313" key="3">
    <source>
        <dbReference type="EMBL" id="MBC1616555.1"/>
    </source>
</evidence>
<reference evidence="5 6" key="1">
    <citation type="submission" date="2020-03" db="EMBL/GenBank/DDBJ databases">
        <title>Soil Listeria distribution.</title>
        <authorList>
            <person name="Liao J."/>
            <person name="Wiedmann M."/>
        </authorList>
    </citation>
    <scope>NUCLEOTIDE SEQUENCE [LARGE SCALE GENOMIC DNA]</scope>
    <source>
        <strain evidence="4 5">FSL L7-0245</strain>
        <strain evidence="3 8">FSL L7-1299</strain>
        <strain evidence="2 7">FSL L7-1658</strain>
        <strain evidence="1 6">FSL L7-1833</strain>
    </source>
</reference>
<dbReference type="Proteomes" id="UP000544413">
    <property type="component" value="Unassembled WGS sequence"/>
</dbReference>
<gene>
    <name evidence="1" type="ORF">HB759_07335</name>
    <name evidence="2" type="ORF">HB836_03790</name>
    <name evidence="3" type="ORF">HB904_10170</name>
    <name evidence="4" type="ORF">HCB26_16455</name>
</gene>
<name>A0A7X0TPT7_9LIST</name>
<sequence length="62" mass="7417">MVGIKFRHDVIVKDKQEKDEIMERLFPKSISLEQEKKIREVKSKFNSNPDIQDFKPVKNPFI</sequence>
<dbReference type="Proteomes" id="UP000574104">
    <property type="component" value="Unassembled WGS sequence"/>
</dbReference>
<dbReference type="Proteomes" id="UP000519573">
    <property type="component" value="Unassembled WGS sequence"/>
</dbReference>
<comment type="caution">
    <text evidence="1">The sequence shown here is derived from an EMBL/GenBank/DDBJ whole genome shotgun (WGS) entry which is preliminary data.</text>
</comment>
<evidence type="ECO:0000313" key="6">
    <source>
        <dbReference type="Proteomes" id="UP000532866"/>
    </source>
</evidence>
<evidence type="ECO:0000313" key="2">
    <source>
        <dbReference type="EMBL" id="MBC1400708.1"/>
    </source>
</evidence>